<dbReference type="AlphaFoldDB" id="A0AAD5UG27"/>
<dbReference type="Pfam" id="PF00069">
    <property type="entry name" value="Pkinase"/>
    <property type="match status" value="1"/>
</dbReference>
<dbReference type="SMART" id="SM00220">
    <property type="entry name" value="S_TKc"/>
    <property type="match status" value="1"/>
</dbReference>
<sequence>MATNLAACEYKAGRTLGKGSYGHVKEAIKTLNLQTIVTDHQLTVVYLVMDLCTGGELFDKICEQGIYYEEDAAEIVNTVLEVIKYLHSHNIVHRDIKPENLLFRNKEPNADLMVADFGLSRIVNDDEDYMLRTTCGTPSYMAPEIYMKTGHGKPVDIWAIGVMAYFLLSGCLPFDTGNQIQDQNAIIHGQFEFYGEVWSEVSENAKDFIKKCLLVDTSKRLTVQQALDHPWFKATKPKQDLFPSVRKGFDARRMFRKAIDVVKAVNKLSNSALNKSGDNGSNFSLLGSETDLRKDI</sequence>
<name>A0AAD5UG27_9FUNG</name>
<dbReference type="Proteomes" id="UP001210925">
    <property type="component" value="Unassembled WGS sequence"/>
</dbReference>
<dbReference type="SUPFAM" id="SSF56112">
    <property type="entry name" value="Protein kinase-like (PK-like)"/>
    <property type="match status" value="1"/>
</dbReference>
<dbReference type="CDD" id="cd05117">
    <property type="entry name" value="STKc_CAMK"/>
    <property type="match status" value="1"/>
</dbReference>
<protein>
    <recommendedName>
        <fullName evidence="3">Protein kinase domain-containing protein</fullName>
    </recommendedName>
</protein>
<evidence type="ECO:0000259" key="3">
    <source>
        <dbReference type="PROSITE" id="PS50011"/>
    </source>
</evidence>
<dbReference type="PANTHER" id="PTHR24347">
    <property type="entry name" value="SERINE/THREONINE-PROTEIN KINASE"/>
    <property type="match status" value="1"/>
</dbReference>
<dbReference type="GO" id="GO:0004672">
    <property type="term" value="F:protein kinase activity"/>
    <property type="evidence" value="ECO:0007669"/>
    <property type="project" value="InterPro"/>
</dbReference>
<keyword evidence="1" id="KW-0547">Nucleotide-binding</keyword>
<comment type="caution">
    <text evidence="4">The sequence shown here is derived from an EMBL/GenBank/DDBJ whole genome shotgun (WGS) entry which is preliminary data.</text>
</comment>
<feature type="domain" description="Protein kinase" evidence="3">
    <location>
        <begin position="1"/>
        <end position="232"/>
    </location>
</feature>
<dbReference type="InterPro" id="IPR008271">
    <property type="entry name" value="Ser/Thr_kinase_AS"/>
</dbReference>
<reference evidence="4" key="1">
    <citation type="submission" date="2020-05" db="EMBL/GenBank/DDBJ databases">
        <title>Phylogenomic resolution of chytrid fungi.</title>
        <authorList>
            <person name="Stajich J.E."/>
            <person name="Amses K."/>
            <person name="Simmons R."/>
            <person name="Seto K."/>
            <person name="Myers J."/>
            <person name="Bonds A."/>
            <person name="Quandt C.A."/>
            <person name="Barry K."/>
            <person name="Liu P."/>
            <person name="Grigoriev I."/>
            <person name="Longcore J.E."/>
            <person name="James T.Y."/>
        </authorList>
    </citation>
    <scope>NUCLEOTIDE SEQUENCE</scope>
    <source>
        <strain evidence="4">PLAUS21</strain>
    </source>
</reference>
<evidence type="ECO:0000313" key="5">
    <source>
        <dbReference type="Proteomes" id="UP001210925"/>
    </source>
</evidence>
<evidence type="ECO:0000313" key="4">
    <source>
        <dbReference type="EMBL" id="KAJ3257203.1"/>
    </source>
</evidence>
<dbReference type="EMBL" id="JADGKB010000041">
    <property type="protein sequence ID" value="KAJ3257203.1"/>
    <property type="molecule type" value="Genomic_DNA"/>
</dbReference>
<evidence type="ECO:0000256" key="2">
    <source>
        <dbReference type="ARBA" id="ARBA00022840"/>
    </source>
</evidence>
<proteinExistence type="predicted"/>
<gene>
    <name evidence="4" type="ORF">HK103_004901</name>
</gene>
<dbReference type="GO" id="GO:0005524">
    <property type="term" value="F:ATP binding"/>
    <property type="evidence" value="ECO:0007669"/>
    <property type="project" value="UniProtKB-KW"/>
</dbReference>
<accession>A0AAD5UG27</accession>
<dbReference type="InterPro" id="IPR000719">
    <property type="entry name" value="Prot_kinase_dom"/>
</dbReference>
<keyword evidence="2" id="KW-0067">ATP-binding</keyword>
<organism evidence="4 5">
    <name type="scientific">Boothiomyces macroporosus</name>
    <dbReference type="NCBI Taxonomy" id="261099"/>
    <lineage>
        <taxon>Eukaryota</taxon>
        <taxon>Fungi</taxon>
        <taxon>Fungi incertae sedis</taxon>
        <taxon>Chytridiomycota</taxon>
        <taxon>Chytridiomycota incertae sedis</taxon>
        <taxon>Chytridiomycetes</taxon>
        <taxon>Rhizophydiales</taxon>
        <taxon>Terramycetaceae</taxon>
        <taxon>Boothiomyces</taxon>
    </lineage>
</organism>
<dbReference type="Gene3D" id="1.10.510.10">
    <property type="entry name" value="Transferase(Phosphotransferase) domain 1"/>
    <property type="match status" value="1"/>
</dbReference>
<evidence type="ECO:0000256" key="1">
    <source>
        <dbReference type="ARBA" id="ARBA00022741"/>
    </source>
</evidence>
<dbReference type="FunFam" id="1.10.510.10:FF:000571">
    <property type="entry name" value="Maternal embryonic leucine zipper kinase"/>
    <property type="match status" value="1"/>
</dbReference>
<dbReference type="InterPro" id="IPR011009">
    <property type="entry name" value="Kinase-like_dom_sf"/>
</dbReference>
<dbReference type="PROSITE" id="PS50011">
    <property type="entry name" value="PROTEIN_KINASE_DOM"/>
    <property type="match status" value="1"/>
</dbReference>
<dbReference type="PROSITE" id="PS00108">
    <property type="entry name" value="PROTEIN_KINASE_ST"/>
    <property type="match status" value="1"/>
</dbReference>
<keyword evidence="5" id="KW-1185">Reference proteome</keyword>